<feature type="domain" description="DUF4942" evidence="1">
    <location>
        <begin position="273"/>
        <end position="472"/>
    </location>
</feature>
<protein>
    <submittedName>
        <fullName evidence="2">DUF4942 domain-containing protein</fullName>
    </submittedName>
</protein>
<dbReference type="SUPFAM" id="SSF53335">
    <property type="entry name" value="S-adenosyl-L-methionine-dependent methyltransferases"/>
    <property type="match status" value="1"/>
</dbReference>
<proteinExistence type="predicted"/>
<organism evidence="2 3">
    <name type="scientific">Cryobacterium algoricola</name>
    <dbReference type="NCBI Taxonomy" id="1259183"/>
    <lineage>
        <taxon>Bacteria</taxon>
        <taxon>Bacillati</taxon>
        <taxon>Actinomycetota</taxon>
        <taxon>Actinomycetes</taxon>
        <taxon>Micrococcales</taxon>
        <taxon>Microbacteriaceae</taxon>
        <taxon>Cryobacterium</taxon>
    </lineage>
</organism>
<evidence type="ECO:0000259" key="1">
    <source>
        <dbReference type="Pfam" id="PF13708"/>
    </source>
</evidence>
<dbReference type="RefSeq" id="WP_134535122.1">
    <property type="nucleotide sequence ID" value="NZ_SOFG01000016.1"/>
</dbReference>
<name>A0ABY2IDK8_9MICO</name>
<dbReference type="Gene3D" id="3.40.50.150">
    <property type="entry name" value="Vaccinia Virus protein VP39"/>
    <property type="match status" value="1"/>
</dbReference>
<dbReference type="Pfam" id="PF13708">
    <property type="entry name" value="DUF4942"/>
    <property type="match status" value="1"/>
</dbReference>
<accession>A0ABY2IDK8</accession>
<dbReference type="InterPro" id="IPR031339">
    <property type="entry name" value="DUF4942"/>
</dbReference>
<evidence type="ECO:0000313" key="2">
    <source>
        <dbReference type="EMBL" id="TFB85828.1"/>
    </source>
</evidence>
<evidence type="ECO:0000313" key="3">
    <source>
        <dbReference type="Proteomes" id="UP000297608"/>
    </source>
</evidence>
<comment type="caution">
    <text evidence="2">The sequence shown here is derived from an EMBL/GenBank/DDBJ whole genome shotgun (WGS) entry which is preliminary data.</text>
</comment>
<dbReference type="Proteomes" id="UP000297608">
    <property type="component" value="Unassembled WGS sequence"/>
</dbReference>
<dbReference type="EMBL" id="SOFG01000016">
    <property type="protein sequence ID" value="TFB85828.1"/>
    <property type="molecule type" value="Genomic_DNA"/>
</dbReference>
<sequence>MFGNDFYPTPIELIDKMRRAVDMNRVRTILEPSAGRGDIVERIAAMDGVSSRNGEPTHAIDTIELDEELCMILTGKGYKPIARDFLKFNTYGSYDLIVMNPPFSDGDAHLIKAINMQRRGGQVACLLNAETLRNPYTNQRKELASLIKKYQGTVEYMGNAFGTADRTTKVETALVYINIEPMTAPSDILKNLAEAEVLERQEEQSATDLVDGDYTTGAVRRYEIEMKAGLKLIDEYQALKPLLSRSFSGDKHPILELTIGREAFTNIRDEFVKAMRIKYWSELFQSSEFTKIFTSTTRDAYHKQIKDLERYEVTTANIKQMQLEISQSMIGNLDESIVYLFDEFSSHYYDEQSNNIHYYNGWKTNKAYIINKKVITRLNAYSGWNGCNPSEWQVVQKLEDIEKVFAYLDGKISKDMDELRATLVSATNSQESRGIVTKYFTVDFYKKGTTHITFTRPDLLKKFNLIGSQRKGWLPPTYGKKAYTDLGEEDRDLVDEFEGKASYAETVANTEFYTDRPQLGTVRLGLIA</sequence>
<reference evidence="2 3" key="1">
    <citation type="submission" date="2019-03" db="EMBL/GenBank/DDBJ databases">
        <title>Genomics of glacier-inhabiting Cryobacterium strains.</title>
        <authorList>
            <person name="Liu Q."/>
            <person name="Xin Y.-H."/>
        </authorList>
    </citation>
    <scope>NUCLEOTIDE SEQUENCE [LARGE SCALE GENOMIC DNA]</scope>
    <source>
        <strain evidence="2 3">MDB2-B</strain>
    </source>
</reference>
<keyword evidence="3" id="KW-1185">Reference proteome</keyword>
<gene>
    <name evidence="2" type="ORF">E3O44_12565</name>
</gene>
<dbReference type="CDD" id="cd02440">
    <property type="entry name" value="AdoMet_MTases"/>
    <property type="match status" value="1"/>
</dbReference>
<dbReference type="InterPro" id="IPR002052">
    <property type="entry name" value="DNA_methylase_N6_adenine_CS"/>
</dbReference>
<dbReference type="PROSITE" id="PS00092">
    <property type="entry name" value="N6_MTASE"/>
    <property type="match status" value="1"/>
</dbReference>
<dbReference type="InterPro" id="IPR029063">
    <property type="entry name" value="SAM-dependent_MTases_sf"/>
</dbReference>